<feature type="compositionally biased region" description="Polar residues" evidence="1">
    <location>
        <begin position="119"/>
        <end position="130"/>
    </location>
</feature>
<evidence type="ECO:0000256" key="2">
    <source>
        <dbReference type="SAM" id="SignalP"/>
    </source>
</evidence>
<dbReference type="GO" id="GO:0016020">
    <property type="term" value="C:membrane"/>
    <property type="evidence" value="ECO:0007669"/>
    <property type="project" value="InterPro"/>
</dbReference>
<dbReference type="AlphaFoldDB" id="A0A699I7A5"/>
<dbReference type="Gene3D" id="3.30.420.10">
    <property type="entry name" value="Ribonuclease H-like superfamily/Ribonuclease H"/>
    <property type="match status" value="1"/>
</dbReference>
<dbReference type="Pfam" id="PF22776">
    <property type="entry name" value="K_trans_C"/>
    <property type="match status" value="1"/>
</dbReference>
<reference evidence="4" key="1">
    <citation type="journal article" date="2019" name="Sci. Rep.">
        <title>Draft genome of Tanacetum cinerariifolium, the natural source of mosquito coil.</title>
        <authorList>
            <person name="Yamashiro T."/>
            <person name="Shiraishi A."/>
            <person name="Satake H."/>
            <person name="Nakayama K."/>
        </authorList>
    </citation>
    <scope>NUCLEOTIDE SEQUENCE</scope>
</reference>
<evidence type="ECO:0000256" key="1">
    <source>
        <dbReference type="SAM" id="MobiDB-lite"/>
    </source>
</evidence>
<evidence type="ECO:0000313" key="4">
    <source>
        <dbReference type="EMBL" id="GEZ29644.1"/>
    </source>
</evidence>
<feature type="domain" description="K+ potassium transporter C-terminal" evidence="3">
    <location>
        <begin position="535"/>
        <end position="670"/>
    </location>
</feature>
<dbReference type="GO" id="GO:0015079">
    <property type="term" value="F:potassium ion transmembrane transporter activity"/>
    <property type="evidence" value="ECO:0007669"/>
    <property type="project" value="InterPro"/>
</dbReference>
<name>A0A699I7A5_TANCI</name>
<feature type="non-terminal residue" evidence="4">
    <location>
        <position position="1"/>
    </location>
</feature>
<sequence length="671" mass="75756">LRCATLLFIMALDSFHSTISALELDTFCNDYGIGRQFALIDMQWFTGNDFPRDSAVDGIDGDMILETLLNNNPTRIRREKNLFKNKKSVLQRMADVVTPPSDEIVNLESASKKRKNVRESSSGTLATGESASKAADAERLSVQGAGKKSVISKKPFSKSGHLVVKPPLSYALESSVGFSYEAMNDLGFSEAGYKQLDSKDSSKATIPLSSTLTYSEPLDSAKAPRQDSFYASISVDPSVAKNIIIQIRSLPMSSSWIKGRCDVALLIILPPLVCLRLEHSEHVKDKLEKRIARRDVALMEKDAKIERLRKRLNEKHFGEMALTSLLQKDGFKWEKMPRQMTKYSTKATGGLLQPLPTPMAVWEDVSMDFITGLPASKGLAVILVAVDRFSKYAQFGTYLLVLMGLSKLWKQLFEASGTRLNHSTAYHPQTDGQTEVVNRRLEQYLRAIVLDRLHHWEVVAELSEEEHEGHPLEQPLAICDSRLVLRNGLPTRQVLVQWVDKVIVEEEGNVTPTVVEEEGVTTSVVEEEGWPKRVTVAPEERFLFRRVKPNELCVFRCVVRYGYTDARNEKESFEKILVERLKDFLHYDYGVGEEQGRIADEDVAKLDKAWRTGVVHLVGEHEIISKAGSSIGKRFLIDYAYNFMKKNLRQGYSVFEIPHKRMLKVGMTYDL</sequence>
<dbReference type="SUPFAM" id="SSF53098">
    <property type="entry name" value="Ribonuclease H-like"/>
    <property type="match status" value="1"/>
</dbReference>
<dbReference type="InterPro" id="IPR036397">
    <property type="entry name" value="RNaseH_sf"/>
</dbReference>
<proteinExistence type="predicted"/>
<dbReference type="PANTHER" id="PTHR30540:SF87">
    <property type="entry name" value="POTASSIUM TRANSPORTER"/>
    <property type="match status" value="1"/>
</dbReference>
<dbReference type="EMBL" id="BKCJ010262313">
    <property type="protein sequence ID" value="GEZ29644.1"/>
    <property type="molecule type" value="Genomic_DNA"/>
</dbReference>
<accession>A0A699I7A5</accession>
<dbReference type="InterPro" id="IPR003855">
    <property type="entry name" value="K+_transporter"/>
</dbReference>
<dbReference type="InterPro" id="IPR053952">
    <property type="entry name" value="K_trans_C"/>
</dbReference>
<evidence type="ECO:0000259" key="3">
    <source>
        <dbReference type="Pfam" id="PF22776"/>
    </source>
</evidence>
<gene>
    <name evidence="4" type="ORF">Tci_501617</name>
</gene>
<feature type="non-terminal residue" evidence="4">
    <location>
        <position position="671"/>
    </location>
</feature>
<dbReference type="PANTHER" id="PTHR30540">
    <property type="entry name" value="OSMOTIC STRESS POTASSIUM TRANSPORTER"/>
    <property type="match status" value="1"/>
</dbReference>
<keyword evidence="2" id="KW-0732">Signal</keyword>
<feature type="chain" id="PRO_5025350034" evidence="2">
    <location>
        <begin position="22"/>
        <end position="671"/>
    </location>
</feature>
<protein>
    <submittedName>
        <fullName evidence="4">Potassium transporter 5-like</fullName>
    </submittedName>
</protein>
<feature type="signal peptide" evidence="2">
    <location>
        <begin position="1"/>
        <end position="21"/>
    </location>
</feature>
<dbReference type="InterPro" id="IPR012337">
    <property type="entry name" value="RNaseH-like_sf"/>
</dbReference>
<organism evidence="4">
    <name type="scientific">Tanacetum cinerariifolium</name>
    <name type="common">Dalmatian daisy</name>
    <name type="synonym">Chrysanthemum cinerariifolium</name>
    <dbReference type="NCBI Taxonomy" id="118510"/>
    <lineage>
        <taxon>Eukaryota</taxon>
        <taxon>Viridiplantae</taxon>
        <taxon>Streptophyta</taxon>
        <taxon>Embryophyta</taxon>
        <taxon>Tracheophyta</taxon>
        <taxon>Spermatophyta</taxon>
        <taxon>Magnoliopsida</taxon>
        <taxon>eudicotyledons</taxon>
        <taxon>Gunneridae</taxon>
        <taxon>Pentapetalae</taxon>
        <taxon>asterids</taxon>
        <taxon>campanulids</taxon>
        <taxon>Asterales</taxon>
        <taxon>Asteraceae</taxon>
        <taxon>Asteroideae</taxon>
        <taxon>Anthemideae</taxon>
        <taxon>Anthemidinae</taxon>
        <taxon>Tanacetum</taxon>
    </lineage>
</organism>
<dbReference type="GO" id="GO:0003676">
    <property type="term" value="F:nucleic acid binding"/>
    <property type="evidence" value="ECO:0007669"/>
    <property type="project" value="InterPro"/>
</dbReference>
<comment type="caution">
    <text evidence="4">The sequence shown here is derived from an EMBL/GenBank/DDBJ whole genome shotgun (WGS) entry which is preliminary data.</text>
</comment>
<feature type="region of interest" description="Disordered" evidence="1">
    <location>
        <begin position="109"/>
        <end position="140"/>
    </location>
</feature>